<gene>
    <name evidence="1" type="ORF">Dxin01_02644</name>
</gene>
<keyword evidence="2" id="KW-1185">Reference proteome</keyword>
<sequence>MSHPIYFHLPLTTSYFLRRLTVSPLQATRHKPHAFCKLPP</sequence>
<dbReference type="Proteomes" id="UP001458946">
    <property type="component" value="Unassembled WGS sequence"/>
</dbReference>
<proteinExistence type="predicted"/>
<evidence type="ECO:0000313" key="2">
    <source>
        <dbReference type="Proteomes" id="UP001458946"/>
    </source>
</evidence>
<dbReference type="EMBL" id="BAABRN010000032">
    <property type="protein sequence ID" value="GAA5502897.1"/>
    <property type="molecule type" value="Genomic_DNA"/>
</dbReference>
<organism evidence="1 2">
    <name type="scientific">Deinococcus xinjiangensis</name>
    <dbReference type="NCBI Taxonomy" id="457454"/>
    <lineage>
        <taxon>Bacteria</taxon>
        <taxon>Thermotogati</taxon>
        <taxon>Deinococcota</taxon>
        <taxon>Deinococci</taxon>
        <taxon>Deinococcales</taxon>
        <taxon>Deinococcaceae</taxon>
        <taxon>Deinococcus</taxon>
    </lineage>
</organism>
<reference evidence="1 2" key="1">
    <citation type="submission" date="2024-02" db="EMBL/GenBank/DDBJ databases">
        <title>Deinococcus xinjiangensis NBRC 107630.</title>
        <authorList>
            <person name="Ichikawa N."/>
            <person name="Katano-Makiyama Y."/>
            <person name="Hidaka K."/>
        </authorList>
    </citation>
    <scope>NUCLEOTIDE SEQUENCE [LARGE SCALE GENOMIC DNA]</scope>
    <source>
        <strain evidence="1 2">NBRC 107630</strain>
    </source>
</reference>
<comment type="caution">
    <text evidence="1">The sequence shown here is derived from an EMBL/GenBank/DDBJ whole genome shotgun (WGS) entry which is preliminary data.</text>
</comment>
<name>A0ABP9VGS5_9DEIO</name>
<accession>A0ABP9VGS5</accession>
<evidence type="ECO:0000313" key="1">
    <source>
        <dbReference type="EMBL" id="GAA5502897.1"/>
    </source>
</evidence>
<protein>
    <submittedName>
        <fullName evidence="1">Uncharacterized protein</fullName>
    </submittedName>
</protein>